<reference evidence="5 6" key="1">
    <citation type="journal article" date="2017" name="ISME J.">
        <title>Energy and carbon metabolisms in a deep terrestrial subsurface fluid microbial community.</title>
        <authorList>
            <person name="Momper L."/>
            <person name="Jungbluth S.P."/>
            <person name="Lee M.D."/>
            <person name="Amend J.P."/>
        </authorList>
    </citation>
    <scope>NUCLEOTIDE SEQUENCE [LARGE SCALE GENOMIC DNA]</scope>
    <source>
        <strain evidence="5">SURF_5</strain>
    </source>
</reference>
<organism evidence="5 6">
    <name type="scientific">Abyssobacteria bacterium (strain SURF_5)</name>
    <dbReference type="NCBI Taxonomy" id="2093360"/>
    <lineage>
        <taxon>Bacteria</taxon>
        <taxon>Pseudomonadati</taxon>
        <taxon>Candidatus Hydrogenedentota</taxon>
        <taxon>Candidatus Abyssobacteria</taxon>
    </lineage>
</organism>
<dbReference type="Proteomes" id="UP000265882">
    <property type="component" value="Unassembled WGS sequence"/>
</dbReference>
<feature type="domain" description="AMP-dependent synthetase/ligase" evidence="3">
    <location>
        <begin position="16"/>
        <end position="378"/>
    </location>
</feature>
<evidence type="ECO:0000313" key="6">
    <source>
        <dbReference type="Proteomes" id="UP000265882"/>
    </source>
</evidence>
<dbReference type="PROSITE" id="PS00455">
    <property type="entry name" value="AMP_BINDING"/>
    <property type="match status" value="1"/>
</dbReference>
<dbReference type="AlphaFoldDB" id="A0A3A4PBN4"/>
<dbReference type="InterPro" id="IPR045851">
    <property type="entry name" value="AMP-bd_C_sf"/>
</dbReference>
<dbReference type="NCBIfam" id="NF004837">
    <property type="entry name" value="PRK06187.1"/>
    <property type="match status" value="1"/>
</dbReference>
<name>A0A3A4PBN4_ABYX5</name>
<dbReference type="FunFam" id="3.30.300.30:FF:000008">
    <property type="entry name" value="2,3-dihydroxybenzoate-AMP ligase"/>
    <property type="match status" value="1"/>
</dbReference>
<dbReference type="InterPro" id="IPR042099">
    <property type="entry name" value="ANL_N_sf"/>
</dbReference>
<evidence type="ECO:0000259" key="3">
    <source>
        <dbReference type="Pfam" id="PF00501"/>
    </source>
</evidence>
<dbReference type="InterPro" id="IPR050237">
    <property type="entry name" value="ATP-dep_AMP-bd_enzyme"/>
</dbReference>
<proteinExistence type="inferred from homology"/>
<dbReference type="InterPro" id="IPR025110">
    <property type="entry name" value="AMP-bd_C"/>
</dbReference>
<dbReference type="PANTHER" id="PTHR43767:SF7">
    <property type="entry name" value="MEDIUM_LONG-CHAIN-FATTY-ACID--COA LIGASE FADD8"/>
    <property type="match status" value="1"/>
</dbReference>
<protein>
    <submittedName>
        <fullName evidence="5">Long-chain-fatty-acid--CoA ligase</fullName>
    </submittedName>
</protein>
<dbReference type="Pfam" id="PF13193">
    <property type="entry name" value="AMP-binding_C"/>
    <property type="match status" value="1"/>
</dbReference>
<dbReference type="SUPFAM" id="SSF56801">
    <property type="entry name" value="Acetyl-CoA synthetase-like"/>
    <property type="match status" value="1"/>
</dbReference>
<evidence type="ECO:0000259" key="4">
    <source>
        <dbReference type="Pfam" id="PF13193"/>
    </source>
</evidence>
<sequence length="522" mass="57880">MNRSKPLIAERLISVCESDPSKLAIKYERDSFTFEQLLTRVCQLVNALHNLGARKGDRVAILSQNCHQYRELFWAVALGNFMIVPVNYRLSPREIAYILNDSEAKILLVSDEYSSLIESIKNRLTSTKHFIGIQTAAAGLRDYEELISSASSAPPPSLPAADDLIWLLYTSGTTGLPKGAMHTHRSVTALVDLAVSNFAIDEATRSLVVTPFYALSGGGWDSICSCMGSTTVILRNFNPVEVLETIQNERITDVHLVPAMINFIVNCPDFDQFDLSSLQRITYGASPMPPQLMRKAMEKIGPIFIQDFGCAEGGLMTLLPETEHVLEGPEERTRRLTSCGKGLPELDVRVLNEQGQDVKPGEVGELTVKGDTVMAGYWKMPEATAQVLRDGRLHTGDLATVDSEGWIYIVDRKKDMIISGGANIYPREVEDVLFAHPAVLEAAVIGVPDEKWGENVKALVVLKPAMQCSEEELINHCKANLASYKKPKSIEFVDSLPRNPSGKVLKRVLREKYWAGQDRQVY</sequence>
<dbReference type="InterPro" id="IPR020845">
    <property type="entry name" value="AMP-binding_CS"/>
</dbReference>
<evidence type="ECO:0000256" key="2">
    <source>
        <dbReference type="ARBA" id="ARBA00022598"/>
    </source>
</evidence>
<accession>A0A3A4PBN4</accession>
<dbReference type="Pfam" id="PF00501">
    <property type="entry name" value="AMP-binding"/>
    <property type="match status" value="1"/>
</dbReference>
<gene>
    <name evidence="5" type="ORF">C4520_02545</name>
</gene>
<evidence type="ECO:0000256" key="1">
    <source>
        <dbReference type="ARBA" id="ARBA00006432"/>
    </source>
</evidence>
<dbReference type="Gene3D" id="3.30.300.30">
    <property type="match status" value="1"/>
</dbReference>
<dbReference type="GO" id="GO:0016877">
    <property type="term" value="F:ligase activity, forming carbon-sulfur bonds"/>
    <property type="evidence" value="ECO:0007669"/>
    <property type="project" value="UniProtKB-ARBA"/>
</dbReference>
<comment type="caution">
    <text evidence="5">The sequence shown here is derived from an EMBL/GenBank/DDBJ whole genome shotgun (WGS) entry which is preliminary data.</text>
</comment>
<evidence type="ECO:0000313" key="5">
    <source>
        <dbReference type="EMBL" id="RJP25374.1"/>
    </source>
</evidence>
<dbReference type="PANTHER" id="PTHR43767">
    <property type="entry name" value="LONG-CHAIN-FATTY-ACID--COA LIGASE"/>
    <property type="match status" value="1"/>
</dbReference>
<feature type="domain" description="AMP-binding enzyme C-terminal" evidence="4">
    <location>
        <begin position="428"/>
        <end position="503"/>
    </location>
</feature>
<keyword evidence="2 5" id="KW-0436">Ligase</keyword>
<dbReference type="Gene3D" id="3.40.50.12780">
    <property type="entry name" value="N-terminal domain of ligase-like"/>
    <property type="match status" value="1"/>
</dbReference>
<comment type="similarity">
    <text evidence="1">Belongs to the ATP-dependent AMP-binding enzyme family.</text>
</comment>
<dbReference type="CDD" id="cd17631">
    <property type="entry name" value="FACL_FadD13-like"/>
    <property type="match status" value="1"/>
</dbReference>
<dbReference type="EMBL" id="QZKU01000023">
    <property type="protein sequence ID" value="RJP25374.1"/>
    <property type="molecule type" value="Genomic_DNA"/>
</dbReference>
<dbReference type="InterPro" id="IPR000873">
    <property type="entry name" value="AMP-dep_synth/lig_dom"/>
</dbReference>